<keyword evidence="3" id="KW-1185">Reference proteome</keyword>
<feature type="signal peptide" evidence="1">
    <location>
        <begin position="1"/>
        <end position="24"/>
    </location>
</feature>
<comment type="caution">
    <text evidence="2">The sequence shown here is derived from an EMBL/GenBank/DDBJ whole genome shotgun (WGS) entry which is preliminary data.</text>
</comment>
<dbReference type="AlphaFoldDB" id="A0A398CN42"/>
<dbReference type="OrthoDB" id="1684530at2"/>
<dbReference type="RefSeq" id="WP_119150247.1">
    <property type="nucleotide sequence ID" value="NZ_JBHSOV010000001.1"/>
</dbReference>
<accession>A0A398CN42</accession>
<evidence type="ECO:0000313" key="3">
    <source>
        <dbReference type="Proteomes" id="UP000266340"/>
    </source>
</evidence>
<gene>
    <name evidence="2" type="ORF">D3H35_15835</name>
</gene>
<proteinExistence type="predicted"/>
<evidence type="ECO:0000313" key="2">
    <source>
        <dbReference type="EMBL" id="RIE02208.1"/>
    </source>
</evidence>
<dbReference type="Proteomes" id="UP000266340">
    <property type="component" value="Unassembled WGS sequence"/>
</dbReference>
<evidence type="ECO:0000256" key="1">
    <source>
        <dbReference type="SAM" id="SignalP"/>
    </source>
</evidence>
<feature type="chain" id="PRO_5017196259" evidence="1">
    <location>
        <begin position="25"/>
        <end position="354"/>
    </location>
</feature>
<dbReference type="EMBL" id="QXJM01000039">
    <property type="protein sequence ID" value="RIE02208.1"/>
    <property type="molecule type" value="Genomic_DNA"/>
</dbReference>
<protein>
    <submittedName>
        <fullName evidence="2">Uncharacterized protein</fullName>
    </submittedName>
</protein>
<sequence>MKKTVVILLFLLTLLSVNNRTSFAADLLPKANSQLTINGAPFKSTAPLLSKGKEVLVPLKDFVTQLKLNLEWNTEYSGYRINSLKKVILVMPNSKLANIKIISEKNYKSATAGITYEFASKIERMPAALIRQNNVQYISLQWLCKQLELKLQSNNSSLIAAGEVAPATWKNLTPLYETLKKKYEYDYFSSDLETFMKYEFNAGVNRGFIEVENKQIIALIGKKIWTNYKDTATDLTTNKVITLPRLSQITITDELSGDETIITYKNKLYKISNSFALSYFKKDPQKEFKWSAKVWNAIKEEEVFIGMTTPQALMSWGEPDDINTTTTEYGIFEQWVYGYSYLYFQNGKLTTIQN</sequence>
<name>A0A398CN42_9BACL</name>
<reference evidence="2 3" key="1">
    <citation type="submission" date="2018-09" db="EMBL/GenBank/DDBJ databases">
        <title>Cohnella cavernae sp. nov., isolated from a karst cave.</title>
        <authorList>
            <person name="Zhu H."/>
        </authorList>
    </citation>
    <scope>NUCLEOTIDE SEQUENCE [LARGE SCALE GENOMIC DNA]</scope>
    <source>
        <strain evidence="2 3">K2E09-144</strain>
    </source>
</reference>
<keyword evidence="1" id="KW-0732">Signal</keyword>
<organism evidence="2 3">
    <name type="scientific">Cohnella faecalis</name>
    <dbReference type="NCBI Taxonomy" id="2315694"/>
    <lineage>
        <taxon>Bacteria</taxon>
        <taxon>Bacillati</taxon>
        <taxon>Bacillota</taxon>
        <taxon>Bacilli</taxon>
        <taxon>Bacillales</taxon>
        <taxon>Paenibacillaceae</taxon>
        <taxon>Cohnella</taxon>
    </lineage>
</organism>